<dbReference type="GO" id="GO:0003873">
    <property type="term" value="F:6-phosphofructo-2-kinase activity"/>
    <property type="evidence" value="ECO:0007669"/>
    <property type="project" value="InterPro"/>
</dbReference>
<dbReference type="InterPro" id="IPR027417">
    <property type="entry name" value="P-loop_NTPase"/>
</dbReference>
<evidence type="ECO:0000259" key="3">
    <source>
        <dbReference type="Pfam" id="PF01591"/>
    </source>
</evidence>
<dbReference type="PRINTS" id="PR00991">
    <property type="entry name" value="6PFRUCTKNASE"/>
</dbReference>
<dbReference type="OrthoDB" id="267323at2759"/>
<keyword evidence="1" id="KW-0547">Nucleotide-binding</keyword>
<protein>
    <recommendedName>
        <fullName evidence="3">6-phosphofructo-2-kinase domain-containing protein</fullName>
    </recommendedName>
</protein>
<dbReference type="HOGENOM" id="CLU_006383_0_2_1"/>
<dbReference type="FunCoup" id="H2ANX1">
    <property type="interactions" value="175"/>
</dbReference>
<dbReference type="STRING" id="1071382.H2ANX1"/>
<dbReference type="GO" id="GO:0004331">
    <property type="term" value="F:fructose-2,6-bisphosphate 2-phosphatase activity"/>
    <property type="evidence" value="ECO:0007669"/>
    <property type="project" value="TreeGrafter"/>
</dbReference>
<dbReference type="AlphaFoldDB" id="H2ANX1"/>
<dbReference type="InterPro" id="IPR013079">
    <property type="entry name" value="6Phosfructo_kin"/>
</dbReference>
<dbReference type="SUPFAM" id="SSF53254">
    <property type="entry name" value="Phosphoglycerate mutase-like"/>
    <property type="match status" value="1"/>
</dbReference>
<reference evidence="4 5" key="1">
    <citation type="journal article" date="2011" name="Proc. Natl. Acad. Sci. U.S.A.">
        <title>Evolutionary erosion of yeast sex chromosomes by mating-type switching accidents.</title>
        <authorList>
            <person name="Gordon J.L."/>
            <person name="Armisen D."/>
            <person name="Proux-Wera E."/>
            <person name="Oheigeartaigh S.S."/>
            <person name="Byrne K.P."/>
            <person name="Wolfe K.H."/>
        </authorList>
    </citation>
    <scope>NUCLEOTIDE SEQUENCE [LARGE SCALE GENOMIC DNA]</scope>
    <source>
        <strain evidence="5">ATCC 22294 / BCRC 22015 / CBS 2517 / CECT 1963 / NBRC 1671 / NRRL Y-8276</strain>
    </source>
</reference>
<dbReference type="EMBL" id="HE650821">
    <property type="protein sequence ID" value="CCF56071.1"/>
    <property type="molecule type" value="Genomic_DNA"/>
</dbReference>
<dbReference type="GO" id="GO:0005524">
    <property type="term" value="F:ATP binding"/>
    <property type="evidence" value="ECO:0007669"/>
    <property type="project" value="UniProtKB-KW"/>
</dbReference>
<dbReference type="GO" id="GO:0005829">
    <property type="term" value="C:cytosol"/>
    <property type="evidence" value="ECO:0007669"/>
    <property type="project" value="TreeGrafter"/>
</dbReference>
<dbReference type="PANTHER" id="PTHR10606">
    <property type="entry name" value="6-PHOSPHOFRUCTO-2-KINASE/FRUCTOSE-2,6-BISPHOSPHATASE"/>
    <property type="match status" value="1"/>
</dbReference>
<dbReference type="Pfam" id="PF00300">
    <property type="entry name" value="His_Phos_1"/>
    <property type="match status" value="1"/>
</dbReference>
<dbReference type="SUPFAM" id="SSF52540">
    <property type="entry name" value="P-loop containing nucleoside triphosphate hydrolases"/>
    <property type="match status" value="1"/>
</dbReference>
<dbReference type="GeneID" id="13886401"/>
<dbReference type="SMART" id="SM00855">
    <property type="entry name" value="PGAM"/>
    <property type="match status" value="1"/>
</dbReference>
<dbReference type="Gene3D" id="3.40.50.300">
    <property type="entry name" value="P-loop containing nucleotide triphosphate hydrolases"/>
    <property type="match status" value="1"/>
</dbReference>
<dbReference type="Gene3D" id="3.40.50.1240">
    <property type="entry name" value="Phosphoglycerate mutase-like"/>
    <property type="match status" value="1"/>
</dbReference>
<dbReference type="InterPro" id="IPR003094">
    <property type="entry name" value="6Pfruct_kin"/>
</dbReference>
<dbReference type="InParanoid" id="H2ANX1"/>
<dbReference type="RefSeq" id="XP_003955206.1">
    <property type="nucleotide sequence ID" value="XM_003955157.1"/>
</dbReference>
<accession>H2ANX1</accession>
<dbReference type="PIRSF" id="PIRSF000709">
    <property type="entry name" value="6PFK_2-Ptase"/>
    <property type="match status" value="1"/>
</dbReference>
<dbReference type="InterPro" id="IPR029033">
    <property type="entry name" value="His_PPase_superfam"/>
</dbReference>
<dbReference type="PANTHER" id="PTHR10606:SF39">
    <property type="entry name" value="6-PHOSPHOFRUCTO-2-KINASE_FRUCTOSE-2,6-BISPHOSPHATASE YLR345W-RELATED"/>
    <property type="match status" value="1"/>
</dbReference>
<proteinExistence type="predicted"/>
<name>H2ANX1_KAZAF</name>
<evidence type="ECO:0000313" key="4">
    <source>
        <dbReference type="EMBL" id="CCF56071.1"/>
    </source>
</evidence>
<keyword evidence="2" id="KW-0067">ATP-binding</keyword>
<dbReference type="eggNOG" id="KOG0234">
    <property type="taxonomic scope" value="Eukaryota"/>
</dbReference>
<gene>
    <name evidence="4" type="primary">KAFR0A06360</name>
    <name evidence="4" type="ORF">KAFR_0A06360</name>
</gene>
<dbReference type="Proteomes" id="UP000005220">
    <property type="component" value="Chromosome 1"/>
</dbReference>
<keyword evidence="5" id="KW-1185">Reference proteome</keyword>
<feature type="domain" description="6-phosphofructo-2-kinase" evidence="3">
    <location>
        <begin position="73"/>
        <end position="288"/>
    </location>
</feature>
<evidence type="ECO:0000313" key="5">
    <source>
        <dbReference type="Proteomes" id="UP000005220"/>
    </source>
</evidence>
<evidence type="ECO:0000256" key="1">
    <source>
        <dbReference type="ARBA" id="ARBA00022741"/>
    </source>
</evidence>
<dbReference type="GO" id="GO:0006000">
    <property type="term" value="P:fructose metabolic process"/>
    <property type="evidence" value="ECO:0007669"/>
    <property type="project" value="InterPro"/>
</dbReference>
<dbReference type="Pfam" id="PF01591">
    <property type="entry name" value="6PF2K"/>
    <property type="match status" value="1"/>
</dbReference>
<dbReference type="GO" id="GO:0006003">
    <property type="term" value="P:fructose 2,6-bisphosphate metabolic process"/>
    <property type="evidence" value="ECO:0007669"/>
    <property type="project" value="InterPro"/>
</dbReference>
<dbReference type="InterPro" id="IPR013078">
    <property type="entry name" value="His_Pase_superF_clade-1"/>
</dbReference>
<evidence type="ECO:0000256" key="2">
    <source>
        <dbReference type="ARBA" id="ARBA00022840"/>
    </source>
</evidence>
<sequence length="503" mass="58473">MSSLLSDEDELFNGFGSETLKTGNHMARRVKRWNEISLQPKNSTDFVARDAIHEANFDDKDYVSPGQLYTTESGRLFHAGKILVALVGLPATSKTLVSVAISRYTKWLGVRTKLFHISEYRKNDTDIPDDYLSAEPQSNEGKIYKNQLVDKVINDMVFFFQETKGQIAIYDSLNIRKDDRRKVQEMFDRWGVTVIFIESILKDIDLINKSIENAIDSSDYKNWDKQEALTNYKKRLALNESLYETMTEAENTSFIKYINFGQQIIVNNNHSGYLINKIVFFLMNLRDKKGRVYLGRCGTSASDKYFDDELLNEEGVRYSRVLTDTVLNRIKNIRKKQFIKVKNENIDIDEEFDPNSLIVWTGPRKRTYDTGLFFLEEGIEVRQRNQLRQLHPGAVGDLSEEEVQKAYPCEYKQSLIDQYHYRFPRAESYHDLAVRMEPLLLELEHMDKDVLIIAHESTLRILYGYLMACTVIDVPKLQFTRNEIVELSFGPFCNTIEKIPLNI</sequence>
<organism evidence="4 5">
    <name type="scientific">Kazachstania africana (strain ATCC 22294 / BCRC 22015 / CBS 2517 / CECT 1963 / NBRC 1671 / NRRL Y-8276)</name>
    <name type="common">Yeast</name>
    <name type="synonym">Kluyveromyces africanus</name>
    <dbReference type="NCBI Taxonomy" id="1071382"/>
    <lineage>
        <taxon>Eukaryota</taxon>
        <taxon>Fungi</taxon>
        <taxon>Dikarya</taxon>
        <taxon>Ascomycota</taxon>
        <taxon>Saccharomycotina</taxon>
        <taxon>Saccharomycetes</taxon>
        <taxon>Saccharomycetales</taxon>
        <taxon>Saccharomycetaceae</taxon>
        <taxon>Kazachstania</taxon>
    </lineage>
</organism>
<dbReference type="KEGG" id="kaf:KAFR_0A06360"/>